<evidence type="ECO:0000259" key="9">
    <source>
        <dbReference type="PROSITE" id="PS51747"/>
    </source>
</evidence>
<dbReference type="InterPro" id="IPR058535">
    <property type="entry name" value="MafB19-deam"/>
</dbReference>
<evidence type="ECO:0000256" key="3">
    <source>
        <dbReference type="ARBA" id="ARBA00022694"/>
    </source>
</evidence>
<dbReference type="PROSITE" id="PS00903">
    <property type="entry name" value="CYT_DCMP_DEAMINASES_1"/>
    <property type="match status" value="1"/>
</dbReference>
<dbReference type="GO" id="GO:0052717">
    <property type="term" value="F:tRNA-specific adenosine-34 deaminase activity"/>
    <property type="evidence" value="ECO:0007669"/>
    <property type="project" value="UniProtKB-EC"/>
</dbReference>
<dbReference type="CDD" id="cd01285">
    <property type="entry name" value="nucleoside_deaminase"/>
    <property type="match status" value="1"/>
</dbReference>
<accession>A0ABY4CMZ9</accession>
<feature type="binding site" evidence="8">
    <location>
        <position position="54"/>
    </location>
    <ligand>
        <name>Zn(2+)</name>
        <dbReference type="ChEBI" id="CHEBI:29105"/>
        <note>catalytic</note>
    </ligand>
</feature>
<evidence type="ECO:0000256" key="5">
    <source>
        <dbReference type="ARBA" id="ARBA00022801"/>
    </source>
</evidence>
<comment type="subunit">
    <text evidence="2 8">Homodimer.</text>
</comment>
<keyword evidence="4 8" id="KW-0479">Metal-binding</keyword>
<feature type="active site" description="Proton donor" evidence="8">
    <location>
        <position position="56"/>
    </location>
</feature>
<dbReference type="PROSITE" id="PS51747">
    <property type="entry name" value="CYT_DCMP_DEAMINASES_2"/>
    <property type="match status" value="1"/>
</dbReference>
<evidence type="ECO:0000256" key="4">
    <source>
        <dbReference type="ARBA" id="ARBA00022723"/>
    </source>
</evidence>
<reference evidence="10" key="1">
    <citation type="submission" date="2021-12" db="EMBL/GenBank/DDBJ databases">
        <title>Alicyclobacillaceae gen. nov., sp. nov., isolated from chalcocite enrichment system.</title>
        <authorList>
            <person name="Jiang Z."/>
        </authorList>
    </citation>
    <scope>NUCLEOTIDE SEQUENCE</scope>
    <source>
        <strain evidence="10">MYW30-H2</strain>
    </source>
</reference>
<organism evidence="10 11">
    <name type="scientific">Fodinisporobacter ferrooxydans</name>
    <dbReference type="NCBI Taxonomy" id="2901836"/>
    <lineage>
        <taxon>Bacteria</taxon>
        <taxon>Bacillati</taxon>
        <taxon>Bacillota</taxon>
        <taxon>Bacilli</taxon>
        <taxon>Bacillales</taxon>
        <taxon>Alicyclobacillaceae</taxon>
        <taxon>Fodinisporobacter</taxon>
    </lineage>
</organism>
<evidence type="ECO:0000256" key="7">
    <source>
        <dbReference type="ARBA" id="ARBA00048045"/>
    </source>
</evidence>
<dbReference type="EC" id="3.5.4.33" evidence="8"/>
<comment type="cofactor">
    <cofactor evidence="8">
        <name>Zn(2+)</name>
        <dbReference type="ChEBI" id="CHEBI:29105"/>
    </cofactor>
    <text evidence="8">Binds 1 zinc ion per subunit.</text>
</comment>
<dbReference type="EMBL" id="CP089291">
    <property type="protein sequence ID" value="UOF91778.1"/>
    <property type="molecule type" value="Genomic_DNA"/>
</dbReference>
<feature type="binding site" evidence="8">
    <location>
        <position position="84"/>
    </location>
    <ligand>
        <name>Zn(2+)</name>
        <dbReference type="ChEBI" id="CHEBI:29105"/>
        <note>catalytic</note>
    </ligand>
</feature>
<evidence type="ECO:0000256" key="6">
    <source>
        <dbReference type="ARBA" id="ARBA00022833"/>
    </source>
</evidence>
<sequence>MTMNHEERMQEALKEAEIARSYGEVPIGAVVYYDGEVVGRGHNMRETWRDPTAHAEILAIRNASRSLGGWRLTGCTLYVTLEPCVMCAGAIVLARFDAIVFGATDPKAGACGSIFSVLDSSLLNHRPKVTSGVLAEECGMILQEFFRNLRRKNC</sequence>
<evidence type="ECO:0000256" key="2">
    <source>
        <dbReference type="ARBA" id="ARBA00011738"/>
    </source>
</evidence>
<dbReference type="HAMAP" id="MF_00972">
    <property type="entry name" value="tRNA_aden_deaminase"/>
    <property type="match status" value="1"/>
</dbReference>
<dbReference type="InterPro" id="IPR016192">
    <property type="entry name" value="APOBEC/CMP_deaminase_Zn-bd"/>
</dbReference>
<dbReference type="PANTHER" id="PTHR11079:SF202">
    <property type="entry name" value="TRNA-SPECIFIC ADENOSINE DEAMINASE"/>
    <property type="match status" value="1"/>
</dbReference>
<comment type="catalytic activity">
    <reaction evidence="7 8">
        <text>adenosine(34) in tRNA + H2O + H(+) = inosine(34) in tRNA + NH4(+)</text>
        <dbReference type="Rhea" id="RHEA:43168"/>
        <dbReference type="Rhea" id="RHEA-COMP:10373"/>
        <dbReference type="Rhea" id="RHEA-COMP:10374"/>
        <dbReference type="ChEBI" id="CHEBI:15377"/>
        <dbReference type="ChEBI" id="CHEBI:15378"/>
        <dbReference type="ChEBI" id="CHEBI:28938"/>
        <dbReference type="ChEBI" id="CHEBI:74411"/>
        <dbReference type="ChEBI" id="CHEBI:82852"/>
        <dbReference type="EC" id="3.5.4.33"/>
    </reaction>
</comment>
<feature type="domain" description="CMP/dCMP-type deaminase" evidence="9">
    <location>
        <begin position="3"/>
        <end position="130"/>
    </location>
</feature>
<dbReference type="PANTHER" id="PTHR11079">
    <property type="entry name" value="CYTOSINE DEAMINASE FAMILY MEMBER"/>
    <property type="match status" value="1"/>
</dbReference>
<evidence type="ECO:0000256" key="1">
    <source>
        <dbReference type="ARBA" id="ARBA00010669"/>
    </source>
</evidence>
<dbReference type="Gene3D" id="3.40.140.10">
    <property type="entry name" value="Cytidine Deaminase, domain 2"/>
    <property type="match status" value="1"/>
</dbReference>
<keyword evidence="3 8" id="KW-0819">tRNA processing</keyword>
<dbReference type="NCBIfam" id="NF008113">
    <property type="entry name" value="PRK10860.1"/>
    <property type="match status" value="1"/>
</dbReference>
<dbReference type="Pfam" id="PF14437">
    <property type="entry name" value="MafB19-deam"/>
    <property type="match status" value="1"/>
</dbReference>
<evidence type="ECO:0000313" key="11">
    <source>
        <dbReference type="Proteomes" id="UP000830167"/>
    </source>
</evidence>
<protein>
    <recommendedName>
        <fullName evidence="8">tRNA-specific adenosine deaminase</fullName>
        <ecNumber evidence="8">3.5.4.33</ecNumber>
    </recommendedName>
</protein>
<dbReference type="Proteomes" id="UP000830167">
    <property type="component" value="Chromosome"/>
</dbReference>
<keyword evidence="11" id="KW-1185">Reference proteome</keyword>
<comment type="similarity">
    <text evidence="1">Belongs to the cytidine and deoxycytidylate deaminase family. ADAT2 subfamily.</text>
</comment>
<keyword evidence="6 8" id="KW-0862">Zinc</keyword>
<dbReference type="SUPFAM" id="SSF53927">
    <property type="entry name" value="Cytidine deaminase-like"/>
    <property type="match status" value="1"/>
</dbReference>
<evidence type="ECO:0000256" key="8">
    <source>
        <dbReference type="HAMAP-Rule" id="MF_00972"/>
    </source>
</evidence>
<feature type="binding site" evidence="8">
    <location>
        <position position="87"/>
    </location>
    <ligand>
        <name>Zn(2+)</name>
        <dbReference type="ChEBI" id="CHEBI:29105"/>
        <note>catalytic</note>
    </ligand>
</feature>
<dbReference type="InterPro" id="IPR028883">
    <property type="entry name" value="tRNA_aden_deaminase"/>
</dbReference>
<keyword evidence="5 8" id="KW-0378">Hydrolase</keyword>
<gene>
    <name evidence="8 10" type="primary">tadA</name>
    <name evidence="10" type="ORF">LSG31_05910</name>
</gene>
<name>A0ABY4CMZ9_9BACL</name>
<comment type="function">
    <text evidence="8">Catalyzes the deamination of adenosine to inosine at the wobble position 34 of tRNA(Arg2).</text>
</comment>
<dbReference type="InterPro" id="IPR002125">
    <property type="entry name" value="CMP_dCMP_dom"/>
</dbReference>
<dbReference type="InterPro" id="IPR016193">
    <property type="entry name" value="Cytidine_deaminase-like"/>
</dbReference>
<proteinExistence type="inferred from homology"/>
<evidence type="ECO:0000313" key="10">
    <source>
        <dbReference type="EMBL" id="UOF91778.1"/>
    </source>
</evidence>